<dbReference type="InterPro" id="IPR011009">
    <property type="entry name" value="Kinase-like_dom_sf"/>
</dbReference>
<dbReference type="Pfam" id="PF02019">
    <property type="entry name" value="WIF"/>
    <property type="match status" value="1"/>
</dbReference>
<keyword evidence="2 10" id="KW-0812">Transmembrane</keyword>
<keyword evidence="8" id="KW-0675">Receptor</keyword>
<evidence type="ECO:0000256" key="5">
    <source>
        <dbReference type="ARBA" id="ARBA00022840"/>
    </source>
</evidence>
<dbReference type="Gene3D" id="2.60.40.2170">
    <property type="entry name" value="Wnt, WIF domain"/>
    <property type="match status" value="1"/>
</dbReference>
<dbReference type="InterPro" id="IPR000719">
    <property type="entry name" value="Prot_kinase_dom"/>
</dbReference>
<accession>A0ABM1TQT2</accession>
<proteinExistence type="predicted"/>
<reference evidence="14" key="1">
    <citation type="submission" date="2025-08" db="UniProtKB">
        <authorList>
            <consortium name="RefSeq"/>
        </authorList>
    </citation>
    <scope>IDENTIFICATION</scope>
    <source>
        <tissue evidence="14">Muscle</tissue>
    </source>
</reference>
<dbReference type="PROSITE" id="PS50814">
    <property type="entry name" value="WIF"/>
    <property type="match status" value="1"/>
</dbReference>
<feature type="domain" description="Protein kinase" evidence="11">
    <location>
        <begin position="288"/>
        <end position="554"/>
    </location>
</feature>
<evidence type="ECO:0000256" key="8">
    <source>
        <dbReference type="ARBA" id="ARBA00023170"/>
    </source>
</evidence>
<feature type="domain" description="WIF" evidence="12">
    <location>
        <begin position="34"/>
        <end position="164"/>
    </location>
</feature>
<evidence type="ECO:0000313" key="14">
    <source>
        <dbReference type="RefSeq" id="XP_022258238.1"/>
    </source>
</evidence>
<evidence type="ECO:0000313" key="13">
    <source>
        <dbReference type="Proteomes" id="UP000694941"/>
    </source>
</evidence>
<keyword evidence="7 10" id="KW-0472">Membrane</keyword>
<dbReference type="InterPro" id="IPR038677">
    <property type="entry name" value="WIF_sf"/>
</dbReference>
<keyword evidence="4" id="KW-0547">Nucleotide-binding</keyword>
<evidence type="ECO:0000256" key="9">
    <source>
        <dbReference type="ARBA" id="ARBA00023180"/>
    </source>
</evidence>
<evidence type="ECO:0000256" key="2">
    <source>
        <dbReference type="ARBA" id="ARBA00022692"/>
    </source>
</evidence>
<dbReference type="RefSeq" id="XP_022258238.1">
    <property type="nucleotide sequence ID" value="XM_022402530.1"/>
</dbReference>
<dbReference type="SUPFAM" id="SSF56112">
    <property type="entry name" value="Protein kinase-like (PK-like)"/>
    <property type="match status" value="1"/>
</dbReference>
<dbReference type="PROSITE" id="PS50011">
    <property type="entry name" value="PROTEIN_KINASE_DOM"/>
    <property type="match status" value="1"/>
</dbReference>
<feature type="transmembrane region" description="Helical" evidence="10">
    <location>
        <begin position="12"/>
        <end position="36"/>
    </location>
</feature>
<dbReference type="SMART" id="SM00469">
    <property type="entry name" value="WIF"/>
    <property type="match status" value="1"/>
</dbReference>
<keyword evidence="5" id="KW-0067">ATP-binding</keyword>
<evidence type="ECO:0000259" key="12">
    <source>
        <dbReference type="PROSITE" id="PS50814"/>
    </source>
</evidence>
<keyword evidence="6 10" id="KW-1133">Transmembrane helix</keyword>
<keyword evidence="9" id="KW-0325">Glycoprotein</keyword>
<dbReference type="Gene3D" id="1.10.510.10">
    <property type="entry name" value="Transferase(Phosphotransferase) domain 1"/>
    <property type="match status" value="1"/>
</dbReference>
<evidence type="ECO:0000256" key="1">
    <source>
        <dbReference type="ARBA" id="ARBA00004162"/>
    </source>
</evidence>
<dbReference type="PANTHER" id="PTHR24416">
    <property type="entry name" value="TYROSINE-PROTEIN KINASE RECEPTOR"/>
    <property type="match status" value="1"/>
</dbReference>
<dbReference type="InterPro" id="IPR001245">
    <property type="entry name" value="Ser-Thr/Tyr_kinase_cat_dom"/>
</dbReference>
<evidence type="ECO:0000256" key="6">
    <source>
        <dbReference type="ARBA" id="ARBA00022989"/>
    </source>
</evidence>
<evidence type="ECO:0000256" key="3">
    <source>
        <dbReference type="ARBA" id="ARBA00022729"/>
    </source>
</evidence>
<evidence type="ECO:0000256" key="4">
    <source>
        <dbReference type="ARBA" id="ARBA00022741"/>
    </source>
</evidence>
<sequence length="558" mass="62521">MAAEVVRRDEKWPGTVFIIICVLCVSLSTGEFSLFLKPDEVHKLFGLNSELYYVRKGKVNDYALKFEVVVQANISELHFTWQSLSNSQMSYVIAIAVNNTEALGTPQLNITRTGIVPKKQQVFRLILPCTGKKSEEVDVSLHINITAGSPVNVTSLTLRRKKICLKDANRNGTMLIDPSAVVASTSSFYVAVGCASALIVVITSAATTCYIRAQKARRNEALKGNSPGLTAQGQTFLRVDTPNNASTTGSYSSFRRLTPVNVPVQVNDLRASELTEQISEIAVERRKIFLHEKLQEGTFGQIYHGVLTEDENEVSSKQDVFVKTVSDQASQVQVSLLLAEGMRMFSLNHKNVLSVVAACMDDPQRPLLAYPYMSQGNLKSFLQKCKFSAEGHCHTLVTLDLVLLKWMLKVTLIGMKLKTAFWNVDDQLQVKVTDNALSRDLFSNDYHCLGDNENRPVRWLALESLLKREFSTASDVWSFGVTLWELMTLGEQPYVEIDPFEMAASLRDGYRLSQPINCPDKLHRLMAFCWTAMPEERPTFNQLLSYLQDFHTALGCYI</sequence>
<evidence type="ECO:0000259" key="11">
    <source>
        <dbReference type="PROSITE" id="PS50011"/>
    </source>
</evidence>
<evidence type="ECO:0000256" key="10">
    <source>
        <dbReference type="SAM" id="Phobius"/>
    </source>
</evidence>
<comment type="subcellular location">
    <subcellularLocation>
        <location evidence="1">Cell membrane</location>
        <topology evidence="1">Single-pass membrane protein</topology>
    </subcellularLocation>
</comment>
<keyword evidence="3" id="KW-0732">Signal</keyword>
<protein>
    <submittedName>
        <fullName evidence="14">Tyrosine-protein kinase RYK-like</fullName>
    </submittedName>
</protein>
<dbReference type="InterPro" id="IPR050122">
    <property type="entry name" value="RTK"/>
</dbReference>
<dbReference type="PRINTS" id="PR00109">
    <property type="entry name" value="TYRKINASE"/>
</dbReference>
<dbReference type="Gene3D" id="3.30.200.20">
    <property type="entry name" value="Phosphorylase Kinase, domain 1"/>
    <property type="match status" value="1"/>
</dbReference>
<dbReference type="Pfam" id="PF07714">
    <property type="entry name" value="PK_Tyr_Ser-Thr"/>
    <property type="match status" value="1"/>
</dbReference>
<gene>
    <name evidence="14" type="primary">LOC106472959</name>
</gene>
<dbReference type="PANTHER" id="PTHR24416:SF349">
    <property type="entry name" value="TYROSINE-PROTEIN KINASE RYK"/>
    <property type="match status" value="1"/>
</dbReference>
<dbReference type="InterPro" id="IPR003306">
    <property type="entry name" value="WIF"/>
</dbReference>
<dbReference type="Proteomes" id="UP000694941">
    <property type="component" value="Unplaced"/>
</dbReference>
<evidence type="ECO:0000256" key="7">
    <source>
        <dbReference type="ARBA" id="ARBA00023136"/>
    </source>
</evidence>
<dbReference type="GeneID" id="106472959"/>
<keyword evidence="13" id="KW-1185">Reference proteome</keyword>
<organism evidence="13 14">
    <name type="scientific">Limulus polyphemus</name>
    <name type="common">Atlantic horseshoe crab</name>
    <dbReference type="NCBI Taxonomy" id="6850"/>
    <lineage>
        <taxon>Eukaryota</taxon>
        <taxon>Metazoa</taxon>
        <taxon>Ecdysozoa</taxon>
        <taxon>Arthropoda</taxon>
        <taxon>Chelicerata</taxon>
        <taxon>Merostomata</taxon>
        <taxon>Xiphosura</taxon>
        <taxon>Limulidae</taxon>
        <taxon>Limulus</taxon>
    </lineage>
</organism>
<name>A0ABM1TQT2_LIMPO</name>